<dbReference type="PANTHER" id="PTHR45700:SF2">
    <property type="entry name" value="UBIQUITIN-PROTEIN LIGASE E3C"/>
    <property type="match status" value="1"/>
</dbReference>
<keyword evidence="4" id="KW-0808">Transferase</keyword>
<reference evidence="10 11" key="1">
    <citation type="submission" date="2019-06" db="EMBL/GenBank/DDBJ databases">
        <title>A chromosomal-level reference genome of Carpinus fangiana (Coryloideae, Betulaceae).</title>
        <authorList>
            <person name="Yang X."/>
            <person name="Wang Z."/>
            <person name="Zhang L."/>
            <person name="Hao G."/>
            <person name="Liu J."/>
            <person name="Yang Y."/>
        </authorList>
    </citation>
    <scope>NUCLEOTIDE SEQUENCE [LARGE SCALE GENOMIC DNA]</scope>
    <source>
        <strain evidence="10">Cfa_2016G</strain>
        <tissue evidence="10">Leaf</tissue>
    </source>
</reference>
<proteinExistence type="inferred from homology"/>
<dbReference type="GO" id="GO:0006511">
    <property type="term" value="P:ubiquitin-dependent protein catabolic process"/>
    <property type="evidence" value="ECO:0007669"/>
    <property type="project" value="TreeGrafter"/>
</dbReference>
<evidence type="ECO:0000313" key="11">
    <source>
        <dbReference type="Proteomes" id="UP000327013"/>
    </source>
</evidence>
<dbReference type="Proteomes" id="UP000327013">
    <property type="component" value="Chromosome 7"/>
</dbReference>
<evidence type="ECO:0000256" key="7">
    <source>
        <dbReference type="ARBA" id="ARBA00061247"/>
    </source>
</evidence>
<dbReference type="Pfam" id="PF00632">
    <property type="entry name" value="HECT"/>
    <property type="match status" value="1"/>
</dbReference>
<dbReference type="Gene3D" id="3.90.1750.10">
    <property type="entry name" value="Hect, E3 ligase catalytic domains"/>
    <property type="match status" value="1"/>
</dbReference>
<comment type="similarity">
    <text evidence="7">Belongs to the UPL family.</text>
</comment>
<dbReference type="PROSITE" id="PS50237">
    <property type="entry name" value="HECT"/>
    <property type="match status" value="1"/>
</dbReference>
<dbReference type="FunFam" id="3.30.2410.10:FF:000017">
    <property type="entry name" value="E3 ubiquitin-protein ligase UPL7"/>
    <property type="match status" value="1"/>
</dbReference>
<evidence type="ECO:0000256" key="5">
    <source>
        <dbReference type="ARBA" id="ARBA00022786"/>
    </source>
</evidence>
<dbReference type="Gene3D" id="3.30.2410.10">
    <property type="entry name" value="Hect, E3 ligase catalytic domain"/>
    <property type="match status" value="1"/>
</dbReference>
<comment type="function">
    <text evidence="6">Probable E3 ubiquitin-protein ligase which mediates ubiquitination and subsequent proteasomal degradation of target proteins.</text>
</comment>
<evidence type="ECO:0000313" key="10">
    <source>
        <dbReference type="EMBL" id="KAE8098432.1"/>
    </source>
</evidence>
<organism evidence="10 11">
    <name type="scientific">Carpinus fangiana</name>
    <dbReference type="NCBI Taxonomy" id="176857"/>
    <lineage>
        <taxon>Eukaryota</taxon>
        <taxon>Viridiplantae</taxon>
        <taxon>Streptophyta</taxon>
        <taxon>Embryophyta</taxon>
        <taxon>Tracheophyta</taxon>
        <taxon>Spermatophyta</taxon>
        <taxon>Magnoliopsida</taxon>
        <taxon>eudicotyledons</taxon>
        <taxon>Gunneridae</taxon>
        <taxon>Pentapetalae</taxon>
        <taxon>rosids</taxon>
        <taxon>fabids</taxon>
        <taxon>Fagales</taxon>
        <taxon>Betulaceae</taxon>
        <taxon>Carpinus</taxon>
    </lineage>
</organism>
<dbReference type="EMBL" id="CM017327">
    <property type="protein sequence ID" value="KAE8098432.1"/>
    <property type="molecule type" value="Genomic_DNA"/>
</dbReference>
<dbReference type="Gene3D" id="3.30.2160.10">
    <property type="entry name" value="Hect, E3 ligase catalytic domain"/>
    <property type="match status" value="1"/>
</dbReference>
<protein>
    <recommendedName>
        <fullName evidence="3">HECT-type E3 ubiquitin transferase</fullName>
        <ecNumber evidence="3">2.3.2.26</ecNumber>
    </recommendedName>
</protein>
<dbReference type="OrthoDB" id="8068875at2759"/>
<dbReference type="FunFam" id="3.30.2160.10:FF:000002">
    <property type="entry name" value="Putative Ubiquitin-protein ligase E3C"/>
    <property type="match status" value="1"/>
</dbReference>
<dbReference type="EC" id="2.3.2.26" evidence="3"/>
<sequence>MGIDQVSLRGASAKEITRDALLEKVAQERELRNYARRASASALFIQRVWRRYKVVKMVALQLQEEWETLVNHNAGGISGTWIANVVLRPFLFFTACLSVWHQKIQIRDIDCMQKCFRILLESFNSTDSNKNFCSLATGTPEERRIWFFQARKLISLCFFILAEFNKSHAGGRDIVVLTSLGMRLVVFLTDVKGWKCITDANSQDADLAVRDLMWFMGSGKSRIYMSIRRYVNTLDVSFSSQINSSVQTDDKFLIAASAITLALRPFHATNFDVSGPGMMDLRNAAEQYCVFLLTIPWLVQRLPAVLIPALKHKCILSPCFQTVLILKEKILTEMSEMNLSEIHYSSEIIPSVGWALANIVCLVTGFGNDSVDLGSFNQGLDCASYVHVVITLAENLLGWIENVGWVRKGKQDVQSDRSLCETETTHGSLKMPYIDLLRPVCQQWHLTNLLAIMETDSYTHGAETTPANNIERLGKFELLDIAYFYSYMLRIFSVLNPTHGSLPVLNMLSFTPGFLVNLWEALEGTIFPGNGHVAENNHVCISKNSKKEKDGVFVKKQKGANKDGVNKWVNVLNKVTGKSQAGVDLTDGHPGTSQVDEDSCDVWDIEHLRCGPQGISKDMTCLLHLFCSTYSHLLLILDDIEFYEKQVPFTLEQQRRIASMLNTLVYNGLSHSIGLQNRPLMDSAIRCLHLMYERDCRHQFCPPVLWLSPAKKNRPPISVAARTHEILSANLRTDDALTIPSVESVITTTPHVFPFEERVEMFREFIKMDKASRKMAGEVAGPGSRSIEIVVRRGRIVEDGFQQLNSLGPRLRSSIHVSFVSECGLPEAGLDYGGLSKEFLTDISKAAFSPEYGLFSQTSTSDRLLIPNASARYIENGIQMIEFLGRVVGKALYEGILLDYSFSHVFVQKLLGRYSFLDELSTLDPELYRNLMYVKHYDGDVKELSLDFTVTEESFGKRHVIELKPGGKDLSVTDENKMQYVHEIADYKLNRQIFPFSNAFYRGLTDLISPSWLKLFNASEFNQLLSGGNHDIDVDDLKHNTRYTGGFSEGSRTVKIFWEVIRDFEPKERCLLLKFVTSCSRAPLLGFKHLQPTFTIHKVACDVPLWATIGGQDVDRLPSASTCYNTLKLPTYKRSSTLRAKLLYAISSNAGFELS</sequence>
<dbReference type="PANTHER" id="PTHR45700">
    <property type="entry name" value="UBIQUITIN-PROTEIN LIGASE E3C"/>
    <property type="match status" value="1"/>
</dbReference>
<keyword evidence="5 8" id="KW-0833">Ubl conjugation pathway</keyword>
<dbReference type="InterPro" id="IPR000569">
    <property type="entry name" value="HECT_dom"/>
</dbReference>
<comment type="catalytic activity">
    <reaction evidence="1">
        <text>S-ubiquitinyl-[E2 ubiquitin-conjugating enzyme]-L-cysteine + [acceptor protein]-L-lysine = [E2 ubiquitin-conjugating enzyme]-L-cysteine + N(6)-ubiquitinyl-[acceptor protein]-L-lysine.</text>
        <dbReference type="EC" id="2.3.2.26"/>
    </reaction>
</comment>
<feature type="domain" description="HECT" evidence="9">
    <location>
        <begin position="811"/>
        <end position="1155"/>
    </location>
</feature>
<dbReference type="AlphaFoldDB" id="A0A5N6RG21"/>
<evidence type="ECO:0000259" key="9">
    <source>
        <dbReference type="PROSITE" id="PS50237"/>
    </source>
</evidence>
<dbReference type="SUPFAM" id="SSF56204">
    <property type="entry name" value="Hect, E3 ligase catalytic domain"/>
    <property type="match status" value="1"/>
</dbReference>
<dbReference type="CDD" id="cd00078">
    <property type="entry name" value="HECTc"/>
    <property type="match status" value="1"/>
</dbReference>
<evidence type="ECO:0000256" key="3">
    <source>
        <dbReference type="ARBA" id="ARBA00012485"/>
    </source>
</evidence>
<dbReference type="GO" id="GO:0000209">
    <property type="term" value="P:protein polyubiquitination"/>
    <property type="evidence" value="ECO:0007669"/>
    <property type="project" value="InterPro"/>
</dbReference>
<gene>
    <name evidence="10" type="ORF">FH972_016498</name>
</gene>
<evidence type="ECO:0000256" key="6">
    <source>
        <dbReference type="ARBA" id="ARBA00057703"/>
    </source>
</evidence>
<evidence type="ECO:0000256" key="2">
    <source>
        <dbReference type="ARBA" id="ARBA00004906"/>
    </source>
</evidence>
<evidence type="ECO:0000256" key="4">
    <source>
        <dbReference type="ARBA" id="ARBA00022679"/>
    </source>
</evidence>
<dbReference type="InterPro" id="IPR044611">
    <property type="entry name" value="E3A/B/C-like"/>
</dbReference>
<dbReference type="SMART" id="SM00119">
    <property type="entry name" value="HECTc"/>
    <property type="match status" value="1"/>
</dbReference>
<feature type="active site" description="Glycyl thioester intermediate" evidence="8">
    <location>
        <position position="1123"/>
    </location>
</feature>
<comment type="pathway">
    <text evidence="2">Protein modification; protein ubiquitination.</text>
</comment>
<dbReference type="InterPro" id="IPR035983">
    <property type="entry name" value="Hect_E3_ubiquitin_ligase"/>
</dbReference>
<accession>A0A5N6RG21</accession>
<evidence type="ECO:0000256" key="1">
    <source>
        <dbReference type="ARBA" id="ARBA00000885"/>
    </source>
</evidence>
<keyword evidence="11" id="KW-1185">Reference proteome</keyword>
<dbReference type="GO" id="GO:0061630">
    <property type="term" value="F:ubiquitin protein ligase activity"/>
    <property type="evidence" value="ECO:0007669"/>
    <property type="project" value="UniProtKB-EC"/>
</dbReference>
<evidence type="ECO:0000256" key="8">
    <source>
        <dbReference type="PROSITE-ProRule" id="PRU00104"/>
    </source>
</evidence>
<name>A0A5N6RG21_9ROSI</name>